<dbReference type="AlphaFoldDB" id="B0TCZ0"/>
<dbReference type="HOGENOM" id="CLU_209716_0_0_9"/>
<gene>
    <name evidence="2" type="ORF">HM1_2932</name>
</gene>
<evidence type="ECO:0000313" key="3">
    <source>
        <dbReference type="Proteomes" id="UP000008550"/>
    </source>
</evidence>
<feature type="region of interest" description="Disordered" evidence="1">
    <location>
        <begin position="40"/>
        <end position="60"/>
    </location>
</feature>
<evidence type="ECO:0000256" key="1">
    <source>
        <dbReference type="SAM" id="MobiDB-lite"/>
    </source>
</evidence>
<dbReference type="Proteomes" id="UP000008550">
    <property type="component" value="Chromosome"/>
</dbReference>
<sequence>MDTQAKQADIECRDREMDEELADVLTAISVVSKRLARKLTMLSRQDEHKEEGGKSDEQNE</sequence>
<dbReference type="eggNOG" id="ENOG502ZKZN">
    <property type="taxonomic scope" value="Bacteria"/>
</dbReference>
<reference evidence="2 3" key="1">
    <citation type="journal article" date="2008" name="J. Bacteriol.">
        <title>The genome of Heliobacterium modesticaldum, a phototrophic representative of the Firmicutes containing the simplest photosynthetic apparatus.</title>
        <authorList>
            <person name="Sattley W.M."/>
            <person name="Madigan M.T."/>
            <person name="Swingley W.D."/>
            <person name="Cheung P.C."/>
            <person name="Clocksin K.M."/>
            <person name="Conrad A.L."/>
            <person name="Dejesa L.C."/>
            <person name="Honchak B.M."/>
            <person name="Jung D.O."/>
            <person name="Karbach L.E."/>
            <person name="Kurdoglu A."/>
            <person name="Lahiri S."/>
            <person name="Mastrian S.D."/>
            <person name="Page L.E."/>
            <person name="Taylor H.L."/>
            <person name="Wang Z.T."/>
            <person name="Raymond J."/>
            <person name="Chen M."/>
            <person name="Blankenship R.E."/>
            <person name="Touchman J.W."/>
        </authorList>
    </citation>
    <scope>NUCLEOTIDE SEQUENCE [LARGE SCALE GENOMIC DNA]</scope>
    <source>
        <strain evidence="3">ATCC 51547 / Ice1</strain>
    </source>
</reference>
<proteinExistence type="predicted"/>
<name>B0TCZ0_HELMI</name>
<feature type="compositionally biased region" description="Basic and acidic residues" evidence="1">
    <location>
        <begin position="44"/>
        <end position="60"/>
    </location>
</feature>
<dbReference type="STRING" id="498761.HM1_2932"/>
<dbReference type="KEGG" id="hmo:HM1_2932"/>
<keyword evidence="3" id="KW-1185">Reference proteome</keyword>
<dbReference type="RefSeq" id="WP_012283921.1">
    <property type="nucleotide sequence ID" value="NC_010337.2"/>
</dbReference>
<evidence type="ECO:0000313" key="2">
    <source>
        <dbReference type="EMBL" id="ABZ85441.1"/>
    </source>
</evidence>
<organism evidence="2 3">
    <name type="scientific">Heliobacterium modesticaldum (strain ATCC 51547 / Ice1)</name>
    <dbReference type="NCBI Taxonomy" id="498761"/>
    <lineage>
        <taxon>Bacteria</taxon>
        <taxon>Bacillati</taxon>
        <taxon>Bacillota</taxon>
        <taxon>Clostridia</taxon>
        <taxon>Eubacteriales</taxon>
        <taxon>Heliobacteriaceae</taxon>
        <taxon>Heliomicrobium</taxon>
    </lineage>
</organism>
<accession>B0TCZ0</accession>
<dbReference type="OrthoDB" id="2085990at2"/>
<dbReference type="EMBL" id="CP000930">
    <property type="protein sequence ID" value="ABZ85441.1"/>
    <property type="molecule type" value="Genomic_DNA"/>
</dbReference>
<protein>
    <submittedName>
        <fullName evidence="2">Uncharacterized protein</fullName>
    </submittedName>
</protein>